<gene>
    <name evidence="2" type="ORF">KCG35_21635</name>
</gene>
<comment type="caution">
    <text evidence="2">The sequence shown here is derived from an EMBL/GenBank/DDBJ whole genome shotgun (WGS) entry which is preliminary data.</text>
</comment>
<evidence type="ECO:0000313" key="3">
    <source>
        <dbReference type="Proteomes" id="UP000690515"/>
    </source>
</evidence>
<proteinExistence type="predicted"/>
<dbReference type="EMBL" id="JAGSOY010000094">
    <property type="protein sequence ID" value="MBU2713666.1"/>
    <property type="molecule type" value="Genomic_DNA"/>
</dbReference>
<feature type="domain" description="DUF695" evidence="1">
    <location>
        <begin position="34"/>
        <end position="147"/>
    </location>
</feature>
<sequence>MIFWNRELFKPGLHDIGETELSYWNMVDVKSDDGGKRLVIRIRKNKPPIPDIKKYKTCIEIKWDYSLQAAGMPDEKTSSAYKCFEEAIDELCWYNNLSFNVRITTGMGARVWVFYTKSYKEFIKILNRKLEELPTYPLNIWKYNNAALASFFLVVFVLFQF</sequence>
<name>A0ABS5ZHX3_9GAMM</name>
<keyword evidence="3" id="KW-1185">Reference proteome</keyword>
<dbReference type="Proteomes" id="UP000690515">
    <property type="component" value="Unassembled WGS sequence"/>
</dbReference>
<dbReference type="InterPro" id="IPR016097">
    <property type="entry name" value="DUF695"/>
</dbReference>
<accession>A0ABS5ZHX3</accession>
<dbReference type="Pfam" id="PF05117">
    <property type="entry name" value="DUF695"/>
    <property type="match status" value="1"/>
</dbReference>
<reference evidence="2 3" key="1">
    <citation type="submission" date="2021-04" db="EMBL/GenBank/DDBJ databases">
        <authorList>
            <person name="Pira H."/>
            <person name="Risdian C."/>
            <person name="Wink J."/>
        </authorList>
    </citation>
    <scope>NUCLEOTIDE SEQUENCE [LARGE SCALE GENOMIC DNA]</scope>
    <source>
        <strain evidence="2 3">WH53</strain>
    </source>
</reference>
<organism evidence="2 3">
    <name type="scientific">Zooshikella harenae</name>
    <dbReference type="NCBI Taxonomy" id="2827238"/>
    <lineage>
        <taxon>Bacteria</taxon>
        <taxon>Pseudomonadati</taxon>
        <taxon>Pseudomonadota</taxon>
        <taxon>Gammaproteobacteria</taxon>
        <taxon>Oceanospirillales</taxon>
        <taxon>Zooshikellaceae</taxon>
        <taxon>Zooshikella</taxon>
    </lineage>
</organism>
<evidence type="ECO:0000313" key="2">
    <source>
        <dbReference type="EMBL" id="MBU2713666.1"/>
    </source>
</evidence>
<protein>
    <submittedName>
        <fullName evidence="2">DUF695 domain-containing protein</fullName>
    </submittedName>
</protein>
<evidence type="ECO:0000259" key="1">
    <source>
        <dbReference type="Pfam" id="PF05117"/>
    </source>
</evidence>